<feature type="domain" description="Major facilitator superfamily (MFS) profile" evidence="7">
    <location>
        <begin position="1"/>
        <end position="361"/>
    </location>
</feature>
<keyword evidence="2" id="KW-0813">Transport</keyword>
<dbReference type="InterPro" id="IPR020846">
    <property type="entry name" value="MFS_dom"/>
</dbReference>
<sequence length="368" mass="39598">MGFQMLIPTLPVYVSNMGGDQTQVGLVIGIFTISALLIRPFAGKWLDTVGRRKILLIGLVIYLLSVIGYYWAAAVAFVLLLRVVHGFGWGLTTTAYGTIVADIIPAQRRGEGMGYYGLSSNLAMALAPLLGIWLMESYGFGLVFAISTGLTVLAILLSQLIKIAPPVRREPTADASAGKEGLFEKKAFFPSFLVLFIAISYGGIVSFITLFAQEVGIANVGWFFLANAVMVMLVRPFAGVLFDRKGHQWILWPGALFTAAGLLLLSYTDSVGMLVAAAVCYGIGFGAIQPSLQAWTINRVPPHRRGAANGTYFSAFDLGIGAGAMLLGAVAKTTSYAGMYRLSVLLVVGYLIAYGVYLLRNRKRQEPA</sequence>
<dbReference type="PANTHER" id="PTHR23531">
    <property type="entry name" value="QUINOLENE RESISTANCE PROTEIN NORA"/>
    <property type="match status" value="1"/>
</dbReference>
<name>A0A223D650_9BACL</name>
<organism evidence="8 9">
    <name type="scientific">Tumebacillus algifaecis</name>
    <dbReference type="NCBI Taxonomy" id="1214604"/>
    <lineage>
        <taxon>Bacteria</taxon>
        <taxon>Bacillati</taxon>
        <taxon>Bacillota</taxon>
        <taxon>Bacilli</taxon>
        <taxon>Bacillales</taxon>
        <taxon>Alicyclobacillaceae</taxon>
        <taxon>Tumebacillus</taxon>
    </lineage>
</organism>
<gene>
    <name evidence="8" type="ORF">CIG75_01335</name>
</gene>
<feature type="transmembrane region" description="Helical" evidence="6">
    <location>
        <begin position="24"/>
        <end position="42"/>
    </location>
</feature>
<feature type="transmembrane region" description="Helical" evidence="6">
    <location>
        <begin position="140"/>
        <end position="161"/>
    </location>
</feature>
<feature type="transmembrane region" description="Helical" evidence="6">
    <location>
        <begin position="337"/>
        <end position="359"/>
    </location>
</feature>
<feature type="transmembrane region" description="Helical" evidence="6">
    <location>
        <begin position="187"/>
        <end position="208"/>
    </location>
</feature>
<dbReference type="GO" id="GO:0005886">
    <property type="term" value="C:plasma membrane"/>
    <property type="evidence" value="ECO:0007669"/>
    <property type="project" value="UniProtKB-SubCell"/>
</dbReference>
<feature type="transmembrane region" description="Helical" evidence="6">
    <location>
        <begin position="54"/>
        <end position="81"/>
    </location>
</feature>
<feature type="transmembrane region" description="Helical" evidence="6">
    <location>
        <begin position="312"/>
        <end position="331"/>
    </location>
</feature>
<dbReference type="GO" id="GO:0022857">
    <property type="term" value="F:transmembrane transporter activity"/>
    <property type="evidence" value="ECO:0007669"/>
    <property type="project" value="InterPro"/>
</dbReference>
<dbReference type="KEGG" id="tab:CIG75_01335"/>
<dbReference type="InterPro" id="IPR052714">
    <property type="entry name" value="MFS_Exporter"/>
</dbReference>
<dbReference type="Proteomes" id="UP000214688">
    <property type="component" value="Chromosome"/>
</dbReference>
<evidence type="ECO:0000256" key="6">
    <source>
        <dbReference type="SAM" id="Phobius"/>
    </source>
</evidence>
<dbReference type="Gene3D" id="1.20.1250.20">
    <property type="entry name" value="MFS general substrate transporter like domains"/>
    <property type="match status" value="1"/>
</dbReference>
<comment type="subcellular location">
    <subcellularLocation>
        <location evidence="1">Cell membrane</location>
        <topology evidence="1">Multi-pass membrane protein</topology>
    </subcellularLocation>
</comment>
<dbReference type="AlphaFoldDB" id="A0A223D650"/>
<dbReference type="Pfam" id="PF07690">
    <property type="entry name" value="MFS_1"/>
    <property type="match status" value="1"/>
</dbReference>
<dbReference type="PANTHER" id="PTHR23531:SF2">
    <property type="entry name" value="PERMEASE"/>
    <property type="match status" value="1"/>
</dbReference>
<keyword evidence="3 6" id="KW-0812">Transmembrane</keyword>
<dbReference type="OrthoDB" id="9814001at2"/>
<evidence type="ECO:0000256" key="1">
    <source>
        <dbReference type="ARBA" id="ARBA00004651"/>
    </source>
</evidence>
<accession>A0A223D650</accession>
<feature type="transmembrane region" description="Helical" evidence="6">
    <location>
        <begin position="87"/>
        <end position="106"/>
    </location>
</feature>
<keyword evidence="9" id="KW-1185">Reference proteome</keyword>
<evidence type="ECO:0000256" key="3">
    <source>
        <dbReference type="ARBA" id="ARBA00022692"/>
    </source>
</evidence>
<feature type="transmembrane region" description="Helical" evidence="6">
    <location>
        <begin position="249"/>
        <end position="267"/>
    </location>
</feature>
<reference evidence="8 9" key="1">
    <citation type="journal article" date="2015" name="Int. J. Syst. Evol. Microbiol.">
        <title>Tumebacillus algifaecis sp. nov., isolated from decomposing algal scum.</title>
        <authorList>
            <person name="Wu Y.F."/>
            <person name="Zhang B."/>
            <person name="Xing P."/>
            <person name="Wu Q.L."/>
            <person name="Liu S.J."/>
        </authorList>
    </citation>
    <scope>NUCLEOTIDE SEQUENCE [LARGE SCALE GENOMIC DNA]</scope>
    <source>
        <strain evidence="8 9">THMBR28</strain>
    </source>
</reference>
<dbReference type="CDD" id="cd17489">
    <property type="entry name" value="MFS_YfcJ_like"/>
    <property type="match status" value="1"/>
</dbReference>
<evidence type="ECO:0000256" key="5">
    <source>
        <dbReference type="ARBA" id="ARBA00023136"/>
    </source>
</evidence>
<protein>
    <submittedName>
        <fullName evidence="8">MFS transporter</fullName>
    </submittedName>
</protein>
<feature type="transmembrane region" description="Helical" evidence="6">
    <location>
        <begin position="220"/>
        <end position="242"/>
    </location>
</feature>
<dbReference type="InterPro" id="IPR011701">
    <property type="entry name" value="MFS"/>
</dbReference>
<feature type="transmembrane region" description="Helical" evidence="6">
    <location>
        <begin position="113"/>
        <end position="134"/>
    </location>
</feature>
<dbReference type="EMBL" id="CP022657">
    <property type="protein sequence ID" value="ASS77068.1"/>
    <property type="molecule type" value="Genomic_DNA"/>
</dbReference>
<dbReference type="PROSITE" id="PS50850">
    <property type="entry name" value="MFS"/>
    <property type="match status" value="1"/>
</dbReference>
<dbReference type="InterPro" id="IPR036259">
    <property type="entry name" value="MFS_trans_sf"/>
</dbReference>
<feature type="transmembrane region" description="Helical" evidence="6">
    <location>
        <begin position="273"/>
        <end position="292"/>
    </location>
</feature>
<evidence type="ECO:0000256" key="4">
    <source>
        <dbReference type="ARBA" id="ARBA00022989"/>
    </source>
</evidence>
<keyword evidence="4 6" id="KW-1133">Transmembrane helix</keyword>
<proteinExistence type="predicted"/>
<evidence type="ECO:0000256" key="2">
    <source>
        <dbReference type="ARBA" id="ARBA00022448"/>
    </source>
</evidence>
<evidence type="ECO:0000259" key="7">
    <source>
        <dbReference type="PROSITE" id="PS50850"/>
    </source>
</evidence>
<keyword evidence="5 6" id="KW-0472">Membrane</keyword>
<evidence type="ECO:0000313" key="9">
    <source>
        <dbReference type="Proteomes" id="UP000214688"/>
    </source>
</evidence>
<evidence type="ECO:0000313" key="8">
    <source>
        <dbReference type="EMBL" id="ASS77068.1"/>
    </source>
</evidence>
<dbReference type="SUPFAM" id="SSF103473">
    <property type="entry name" value="MFS general substrate transporter"/>
    <property type="match status" value="1"/>
</dbReference>